<evidence type="ECO:0000256" key="6">
    <source>
        <dbReference type="ARBA" id="ARBA00023180"/>
    </source>
</evidence>
<keyword evidence="5" id="KW-0221">Differentiation</keyword>
<dbReference type="AlphaFoldDB" id="A0ABD3KPK8"/>
<comment type="similarity">
    <text evidence="2">Belongs to the CLV3/ESR signal peptide family.</text>
</comment>
<sequence>MANLLATVRVSALILLIVSMHMSCLEGTTLFLDGKAMEKRVDSQSLFRKLGFRNEKPSERRALSDTARVAPEGPDPQHHYIPPAFF</sequence>
<evidence type="ECO:0000256" key="2">
    <source>
        <dbReference type="ARBA" id="ARBA00005416"/>
    </source>
</evidence>
<dbReference type="GO" id="GO:0005576">
    <property type="term" value="C:extracellular region"/>
    <property type="evidence" value="ECO:0007669"/>
    <property type="project" value="UniProtKB-SubCell"/>
</dbReference>
<keyword evidence="3" id="KW-0964">Secreted</keyword>
<evidence type="ECO:0000313" key="10">
    <source>
        <dbReference type="EMBL" id="KAL3741751.1"/>
    </source>
</evidence>
<comment type="subcellular location">
    <subcellularLocation>
        <location evidence="1">Secreted</location>
        <location evidence="1">Extracellular space</location>
    </subcellularLocation>
</comment>
<keyword evidence="6" id="KW-0325">Glycoprotein</keyword>
<keyword evidence="11" id="KW-1185">Reference proteome</keyword>
<evidence type="ECO:0000313" key="11">
    <source>
        <dbReference type="Proteomes" id="UP001634007"/>
    </source>
</evidence>
<protein>
    <submittedName>
        <fullName evidence="10">Uncharacterized protein</fullName>
    </submittedName>
</protein>
<proteinExistence type="inferred from homology"/>
<feature type="chain" id="PRO_5044853671" evidence="9">
    <location>
        <begin position="28"/>
        <end position="86"/>
    </location>
</feature>
<dbReference type="Proteomes" id="UP001634007">
    <property type="component" value="Unassembled WGS sequence"/>
</dbReference>
<evidence type="ECO:0000256" key="3">
    <source>
        <dbReference type="ARBA" id="ARBA00022525"/>
    </source>
</evidence>
<dbReference type="PANTHER" id="PTHR36016">
    <property type="entry name" value="CLAVATA3/ESR (CLE)-RELATED PROTEIN 7"/>
    <property type="match status" value="1"/>
</dbReference>
<gene>
    <name evidence="10" type="ORF">ACJRO7_017252</name>
</gene>
<dbReference type="InterPro" id="IPR039617">
    <property type="entry name" value="CLAVATA3-CLE"/>
</dbReference>
<dbReference type="PANTHER" id="PTHR36016:SF10">
    <property type="entry name" value="CLAVATA3_ESR (CLE)-RELATED PROTEIN 6-LIKE"/>
    <property type="match status" value="1"/>
</dbReference>
<evidence type="ECO:0000256" key="8">
    <source>
        <dbReference type="SAM" id="MobiDB-lite"/>
    </source>
</evidence>
<evidence type="ECO:0000256" key="5">
    <source>
        <dbReference type="ARBA" id="ARBA00022782"/>
    </source>
</evidence>
<name>A0ABD3KPK8_EUCGL</name>
<dbReference type="EMBL" id="JBJKBG010000004">
    <property type="protein sequence ID" value="KAL3741751.1"/>
    <property type="molecule type" value="Genomic_DNA"/>
</dbReference>
<evidence type="ECO:0000256" key="1">
    <source>
        <dbReference type="ARBA" id="ARBA00004239"/>
    </source>
</evidence>
<accession>A0ABD3KPK8</accession>
<comment type="caution">
    <text evidence="10">The sequence shown here is derived from an EMBL/GenBank/DDBJ whole genome shotgun (WGS) entry which is preliminary data.</text>
</comment>
<evidence type="ECO:0000256" key="9">
    <source>
        <dbReference type="SAM" id="SignalP"/>
    </source>
</evidence>
<reference evidence="10 11" key="1">
    <citation type="submission" date="2024-11" db="EMBL/GenBank/DDBJ databases">
        <title>Chromosome-level genome assembly of Eucalyptus globulus Labill. provides insights into its genome evolution.</title>
        <authorList>
            <person name="Li X."/>
        </authorList>
    </citation>
    <scope>NUCLEOTIDE SEQUENCE [LARGE SCALE GENOMIC DNA]</scope>
    <source>
        <strain evidence="10">CL2024</strain>
        <tissue evidence="10">Fresh tender leaves</tissue>
    </source>
</reference>
<evidence type="ECO:0000256" key="4">
    <source>
        <dbReference type="ARBA" id="ARBA00022729"/>
    </source>
</evidence>
<keyword evidence="4 9" id="KW-0732">Signal</keyword>
<organism evidence="10 11">
    <name type="scientific">Eucalyptus globulus</name>
    <name type="common">Tasmanian blue gum</name>
    <dbReference type="NCBI Taxonomy" id="34317"/>
    <lineage>
        <taxon>Eukaryota</taxon>
        <taxon>Viridiplantae</taxon>
        <taxon>Streptophyta</taxon>
        <taxon>Embryophyta</taxon>
        <taxon>Tracheophyta</taxon>
        <taxon>Spermatophyta</taxon>
        <taxon>Magnoliopsida</taxon>
        <taxon>eudicotyledons</taxon>
        <taxon>Gunneridae</taxon>
        <taxon>Pentapetalae</taxon>
        <taxon>rosids</taxon>
        <taxon>malvids</taxon>
        <taxon>Myrtales</taxon>
        <taxon>Myrtaceae</taxon>
        <taxon>Myrtoideae</taxon>
        <taxon>Eucalypteae</taxon>
        <taxon>Eucalyptus</taxon>
    </lineage>
</organism>
<evidence type="ECO:0000256" key="7">
    <source>
        <dbReference type="ARBA" id="ARBA00023278"/>
    </source>
</evidence>
<dbReference type="GO" id="GO:0030154">
    <property type="term" value="P:cell differentiation"/>
    <property type="evidence" value="ECO:0007669"/>
    <property type="project" value="UniProtKB-KW"/>
</dbReference>
<feature type="region of interest" description="Disordered" evidence="8">
    <location>
        <begin position="57"/>
        <end position="86"/>
    </location>
</feature>
<feature type="signal peptide" evidence="9">
    <location>
        <begin position="1"/>
        <end position="27"/>
    </location>
</feature>
<keyword evidence="7" id="KW-0379">Hydroxylation</keyword>